<evidence type="ECO:0000259" key="5">
    <source>
        <dbReference type="Pfam" id="PF04055"/>
    </source>
</evidence>
<evidence type="ECO:0000256" key="3">
    <source>
        <dbReference type="ARBA" id="ARBA00023004"/>
    </source>
</evidence>
<dbReference type="PANTHER" id="PTHR11228">
    <property type="entry name" value="RADICAL SAM DOMAIN PROTEIN"/>
    <property type="match status" value="1"/>
</dbReference>
<dbReference type="AlphaFoldDB" id="A0A0F9R8S9"/>
<dbReference type="InterPro" id="IPR058240">
    <property type="entry name" value="rSAM_sf"/>
</dbReference>
<dbReference type="InterPro" id="IPR007197">
    <property type="entry name" value="rSAM"/>
</dbReference>
<dbReference type="PANTHER" id="PTHR11228:SF7">
    <property type="entry name" value="PQQA PEPTIDE CYCLASE"/>
    <property type="match status" value="1"/>
</dbReference>
<evidence type="ECO:0000313" key="6">
    <source>
        <dbReference type="EMBL" id="KKN13813.1"/>
    </source>
</evidence>
<sequence>MEAETLSVSIPYKGCDKQCPYCISKMTGYIEGNMEVIMKNYSKVVQMAKNARVNNVIITGKGEPVLNPALIKVALEKFYDFPIELQTNGIKLKSSGKRMLEDFFSRGLNTLALSVDKLSDVVELYDLIEFANEIGLVTKILIIVTDELRGLTLDDFIEDCNARQFTIRKATAPDWGFDNTNLAVYTKEWIRKNVGYESKSFIETSVRKLMKDGRLIRKLSYGPFVYDYCGVSCVYFNRCIQESSGDGDVRNLIFQEDGHLYYFWNSMASIIF</sequence>
<gene>
    <name evidence="6" type="ORF">LCGC14_1002610</name>
</gene>
<keyword evidence="2" id="KW-0479">Metal-binding</keyword>
<protein>
    <recommendedName>
        <fullName evidence="5">Radical SAM core domain-containing protein</fullName>
    </recommendedName>
</protein>
<dbReference type="GO" id="GO:0046872">
    <property type="term" value="F:metal ion binding"/>
    <property type="evidence" value="ECO:0007669"/>
    <property type="project" value="UniProtKB-KW"/>
</dbReference>
<dbReference type="Pfam" id="PF04055">
    <property type="entry name" value="Radical_SAM"/>
    <property type="match status" value="1"/>
</dbReference>
<keyword evidence="1" id="KW-0949">S-adenosyl-L-methionine</keyword>
<evidence type="ECO:0000256" key="4">
    <source>
        <dbReference type="ARBA" id="ARBA00023014"/>
    </source>
</evidence>
<dbReference type="GO" id="GO:0003824">
    <property type="term" value="F:catalytic activity"/>
    <property type="evidence" value="ECO:0007669"/>
    <property type="project" value="InterPro"/>
</dbReference>
<organism evidence="6">
    <name type="scientific">marine sediment metagenome</name>
    <dbReference type="NCBI Taxonomy" id="412755"/>
    <lineage>
        <taxon>unclassified sequences</taxon>
        <taxon>metagenomes</taxon>
        <taxon>ecological metagenomes</taxon>
    </lineage>
</organism>
<keyword evidence="3" id="KW-0408">Iron</keyword>
<keyword evidence="4" id="KW-0411">Iron-sulfur</keyword>
<dbReference type="CDD" id="cd01335">
    <property type="entry name" value="Radical_SAM"/>
    <property type="match status" value="1"/>
</dbReference>
<reference evidence="6" key="1">
    <citation type="journal article" date="2015" name="Nature">
        <title>Complex archaea that bridge the gap between prokaryotes and eukaryotes.</title>
        <authorList>
            <person name="Spang A."/>
            <person name="Saw J.H."/>
            <person name="Jorgensen S.L."/>
            <person name="Zaremba-Niedzwiedzka K."/>
            <person name="Martijn J."/>
            <person name="Lind A.E."/>
            <person name="van Eijk R."/>
            <person name="Schleper C."/>
            <person name="Guy L."/>
            <person name="Ettema T.J."/>
        </authorList>
    </citation>
    <scope>NUCLEOTIDE SEQUENCE</scope>
</reference>
<accession>A0A0F9R8S9</accession>
<dbReference type="Gene3D" id="3.20.20.70">
    <property type="entry name" value="Aldolase class I"/>
    <property type="match status" value="1"/>
</dbReference>
<dbReference type="EMBL" id="LAZR01003882">
    <property type="protein sequence ID" value="KKN13813.1"/>
    <property type="molecule type" value="Genomic_DNA"/>
</dbReference>
<dbReference type="InterPro" id="IPR013785">
    <property type="entry name" value="Aldolase_TIM"/>
</dbReference>
<dbReference type="SFLD" id="SFLDS00029">
    <property type="entry name" value="Radical_SAM"/>
    <property type="match status" value="1"/>
</dbReference>
<proteinExistence type="predicted"/>
<feature type="domain" description="Radical SAM core" evidence="5">
    <location>
        <begin position="10"/>
        <end position="121"/>
    </location>
</feature>
<dbReference type="InterPro" id="IPR050377">
    <property type="entry name" value="Radical_SAM_PqqE_MftC-like"/>
</dbReference>
<evidence type="ECO:0000256" key="1">
    <source>
        <dbReference type="ARBA" id="ARBA00022691"/>
    </source>
</evidence>
<dbReference type="GO" id="GO:0051536">
    <property type="term" value="F:iron-sulfur cluster binding"/>
    <property type="evidence" value="ECO:0007669"/>
    <property type="project" value="UniProtKB-KW"/>
</dbReference>
<dbReference type="SUPFAM" id="SSF102114">
    <property type="entry name" value="Radical SAM enzymes"/>
    <property type="match status" value="1"/>
</dbReference>
<comment type="caution">
    <text evidence="6">The sequence shown here is derived from an EMBL/GenBank/DDBJ whole genome shotgun (WGS) entry which is preliminary data.</text>
</comment>
<name>A0A0F9R8S9_9ZZZZ</name>
<evidence type="ECO:0000256" key="2">
    <source>
        <dbReference type="ARBA" id="ARBA00022723"/>
    </source>
</evidence>